<dbReference type="Gene3D" id="3.90.79.10">
    <property type="entry name" value="Nucleoside Triphosphate Pyrophosphohydrolase"/>
    <property type="match status" value="1"/>
</dbReference>
<evidence type="ECO:0000313" key="1">
    <source>
        <dbReference type="EMBL" id="MBB6556686.1"/>
    </source>
</evidence>
<gene>
    <name evidence="1" type="ORF">HD593_011481</name>
</gene>
<accession>A0A7X0P7V5</accession>
<dbReference type="Proteomes" id="UP000565579">
    <property type="component" value="Unassembled WGS sequence"/>
</dbReference>
<comment type="caution">
    <text evidence="1">The sequence shown here is derived from an EMBL/GenBank/DDBJ whole genome shotgun (WGS) entry which is preliminary data.</text>
</comment>
<name>A0A7X0P7V5_9ACTN</name>
<dbReference type="SUPFAM" id="SSF55811">
    <property type="entry name" value="Nudix"/>
    <property type="match status" value="1"/>
</dbReference>
<reference evidence="1 2" key="1">
    <citation type="submission" date="2020-08" db="EMBL/GenBank/DDBJ databases">
        <title>Sequencing the genomes of 1000 actinobacteria strains.</title>
        <authorList>
            <person name="Klenk H.-P."/>
        </authorList>
    </citation>
    <scope>NUCLEOTIDE SEQUENCE [LARGE SCALE GENOMIC DNA]</scope>
    <source>
        <strain evidence="1 2">DSM 43768</strain>
    </source>
</reference>
<dbReference type="EMBL" id="JACHMI010000001">
    <property type="protein sequence ID" value="MBB6556686.1"/>
    <property type="molecule type" value="Genomic_DNA"/>
</dbReference>
<protein>
    <submittedName>
        <fullName evidence="1">8-oxo-dGTP pyrophosphatase MutT (NUDIX family)</fullName>
    </submittedName>
</protein>
<keyword evidence="2" id="KW-1185">Reference proteome</keyword>
<dbReference type="InterPro" id="IPR015797">
    <property type="entry name" value="NUDIX_hydrolase-like_dom_sf"/>
</dbReference>
<proteinExistence type="predicted"/>
<dbReference type="AlphaFoldDB" id="A0A7X0P7V5"/>
<evidence type="ECO:0000313" key="2">
    <source>
        <dbReference type="Proteomes" id="UP000565579"/>
    </source>
</evidence>
<organism evidence="1 2">
    <name type="scientific">Nonomuraea rubra</name>
    <dbReference type="NCBI Taxonomy" id="46180"/>
    <lineage>
        <taxon>Bacteria</taxon>
        <taxon>Bacillati</taxon>
        <taxon>Actinomycetota</taxon>
        <taxon>Actinomycetes</taxon>
        <taxon>Streptosporangiales</taxon>
        <taxon>Streptosporangiaceae</taxon>
        <taxon>Nonomuraea</taxon>
    </lineage>
</organism>
<sequence>MAAARELHEEIGHDVRPGALGPLVATSVGDWTRHDGTPMRSEHSFFFLRVPSLQVDFSGMEEFERSLLDVFRWWTPADLRTTDECVLPAGLADLLELLLSGEMPSEPVVLSWDSPDTGTRP</sequence>